<dbReference type="EMBL" id="WAIE01000004">
    <property type="protein sequence ID" value="KAB1441422.1"/>
    <property type="molecule type" value="Genomic_DNA"/>
</dbReference>
<reference evidence="2 3" key="1">
    <citation type="journal article" date="2017" name="Int. J. Syst. Evol. Microbiol.">
        <title>Desulfovibrio senegalensis sp. nov., a mesophilic sulfate reducer isolated from marine sediment.</title>
        <authorList>
            <person name="Thioye A."/>
            <person name="Gam Z.B.A."/>
            <person name="Mbengue M."/>
            <person name="Cayol J.L."/>
            <person name="Joseph-Bartoli M."/>
            <person name="Toure-Kane C."/>
            <person name="Labat M."/>
        </authorList>
    </citation>
    <scope>NUCLEOTIDE SEQUENCE [LARGE SCALE GENOMIC DNA]</scope>
    <source>
        <strain evidence="2 3">DSM 101509</strain>
    </source>
</reference>
<organism evidence="2 3">
    <name type="scientific">Pseudodesulfovibrio senegalensis</name>
    <dbReference type="NCBI Taxonomy" id="1721087"/>
    <lineage>
        <taxon>Bacteria</taxon>
        <taxon>Pseudomonadati</taxon>
        <taxon>Thermodesulfobacteriota</taxon>
        <taxon>Desulfovibrionia</taxon>
        <taxon>Desulfovibrionales</taxon>
        <taxon>Desulfovibrionaceae</taxon>
    </lineage>
</organism>
<evidence type="ECO:0000313" key="3">
    <source>
        <dbReference type="Proteomes" id="UP000438699"/>
    </source>
</evidence>
<keyword evidence="3" id="KW-1185">Reference proteome</keyword>
<dbReference type="Proteomes" id="UP000438699">
    <property type="component" value="Unassembled WGS sequence"/>
</dbReference>
<name>A0A6N6N303_9BACT</name>
<keyword evidence="1" id="KW-0812">Transmembrane</keyword>
<dbReference type="AlphaFoldDB" id="A0A6N6N303"/>
<feature type="transmembrane region" description="Helical" evidence="1">
    <location>
        <begin position="12"/>
        <end position="36"/>
    </location>
</feature>
<dbReference type="RefSeq" id="WP_151151165.1">
    <property type="nucleotide sequence ID" value="NZ_WAIE01000004.1"/>
</dbReference>
<comment type="caution">
    <text evidence="2">The sequence shown here is derived from an EMBL/GenBank/DDBJ whole genome shotgun (WGS) entry which is preliminary data.</text>
</comment>
<keyword evidence="1" id="KW-0472">Membrane</keyword>
<dbReference type="OrthoDB" id="5448986at2"/>
<keyword evidence="1" id="KW-1133">Transmembrane helix</keyword>
<evidence type="ECO:0000313" key="2">
    <source>
        <dbReference type="EMBL" id="KAB1441422.1"/>
    </source>
</evidence>
<accession>A0A6N6N303</accession>
<evidence type="ECO:0000256" key="1">
    <source>
        <dbReference type="SAM" id="Phobius"/>
    </source>
</evidence>
<gene>
    <name evidence="2" type="ORF">F8A88_10785</name>
</gene>
<proteinExistence type="predicted"/>
<sequence>MLRRKQRDRSGVAMILVLLIVPAVLLLVAGTTRLLMVRYAGSASQRTRAAGDALLESGLELSRAFLRGDMDGYPDPELHLEKFSEVLEQVSGQLESATITGSITAEQGRISLGVLAGYSDNATSADMASDTARIFKQLVQDLCDQHGIRADPADLLTAIAIWGGAKDTRRDRAWYASRDPSYAPSGGPLLSPDQLLLLRWPDASRKDLRLLYFGSDDVPGLRDFVTVWSEGPLDMRAAAGPVVAAVAESAGAGSDVSRDYVADILDLRAHGDDEDGVEEASWYRDAAEDAGLNMESFPARALGSASNAYRVDLAVQSGAGTIRALTVLRRTEKKYQELFRLRY</sequence>
<protein>
    <submittedName>
        <fullName evidence="2">General secretion pathway protein GspK</fullName>
    </submittedName>
</protein>